<organism evidence="2">
    <name type="scientific">marine sediment metagenome</name>
    <dbReference type="NCBI Taxonomy" id="412755"/>
    <lineage>
        <taxon>unclassified sequences</taxon>
        <taxon>metagenomes</taxon>
        <taxon>ecological metagenomes</taxon>
    </lineage>
</organism>
<keyword evidence="1" id="KW-1133">Transmembrane helix</keyword>
<dbReference type="AlphaFoldDB" id="A0A0F9SNP4"/>
<sequence>MMDNHRWLVLSMLFDAVLLVAAAVILSRACGLKWRHSLATATVVLLLVAVLAGQCFGADFLALDIPVEQRQRFWNSDGSCVQCAIGMVGVNMNIGAAEMLLWNSQYGSRVRGGAGPSRVRAYCNARGIPAYNVTGNTMPWIEWALKTGRGCAVQWGKGHMVTAVGMSTDGQRFAVCDNNTPQRVDWYSRAEFTQKHYPWVVILRGPIPANQPPVYYPWWEK</sequence>
<evidence type="ECO:0000313" key="2">
    <source>
        <dbReference type="EMBL" id="KKN70650.1"/>
    </source>
</evidence>
<feature type="transmembrane region" description="Helical" evidence="1">
    <location>
        <begin position="38"/>
        <end position="63"/>
    </location>
</feature>
<comment type="caution">
    <text evidence="2">The sequence shown here is derived from an EMBL/GenBank/DDBJ whole genome shotgun (WGS) entry which is preliminary data.</text>
</comment>
<accession>A0A0F9SNP4</accession>
<feature type="transmembrane region" description="Helical" evidence="1">
    <location>
        <begin position="7"/>
        <end position="26"/>
    </location>
</feature>
<proteinExistence type="predicted"/>
<keyword evidence="1" id="KW-0472">Membrane</keyword>
<evidence type="ECO:0008006" key="3">
    <source>
        <dbReference type="Google" id="ProtNLM"/>
    </source>
</evidence>
<gene>
    <name evidence="2" type="ORF">LCGC14_0429230</name>
</gene>
<keyword evidence="1" id="KW-0812">Transmembrane</keyword>
<protein>
    <recommendedName>
        <fullName evidence="3">Peptidase C39-like domain-containing protein</fullName>
    </recommendedName>
</protein>
<evidence type="ECO:0000256" key="1">
    <source>
        <dbReference type="SAM" id="Phobius"/>
    </source>
</evidence>
<name>A0A0F9SNP4_9ZZZZ</name>
<reference evidence="2" key="1">
    <citation type="journal article" date="2015" name="Nature">
        <title>Complex archaea that bridge the gap between prokaryotes and eukaryotes.</title>
        <authorList>
            <person name="Spang A."/>
            <person name="Saw J.H."/>
            <person name="Jorgensen S.L."/>
            <person name="Zaremba-Niedzwiedzka K."/>
            <person name="Martijn J."/>
            <person name="Lind A.E."/>
            <person name="van Eijk R."/>
            <person name="Schleper C."/>
            <person name="Guy L."/>
            <person name="Ettema T.J."/>
        </authorList>
    </citation>
    <scope>NUCLEOTIDE SEQUENCE</scope>
</reference>
<dbReference type="EMBL" id="LAZR01000400">
    <property type="protein sequence ID" value="KKN70650.1"/>
    <property type="molecule type" value="Genomic_DNA"/>
</dbReference>